<keyword evidence="3" id="KW-1185">Reference proteome</keyword>
<dbReference type="InterPro" id="IPR029068">
    <property type="entry name" value="Glyas_Bleomycin-R_OHBP_Dase"/>
</dbReference>
<name>A0ABT8N214_9BACL</name>
<dbReference type="InterPro" id="IPR037523">
    <property type="entry name" value="VOC_core"/>
</dbReference>
<evidence type="ECO:0000259" key="1">
    <source>
        <dbReference type="PROSITE" id="PS51819"/>
    </source>
</evidence>
<dbReference type="PANTHER" id="PTHR39175:SF1">
    <property type="entry name" value="FAMILY PROTEIN, PUTATIVE (AFU_ORTHOLOGUE AFUA_3G15060)-RELATED"/>
    <property type="match status" value="1"/>
</dbReference>
<feature type="domain" description="VOC" evidence="1">
    <location>
        <begin position="7"/>
        <end position="121"/>
    </location>
</feature>
<accession>A0ABT8N214</accession>
<sequence length="123" mass="13596">MNFSIEKIDHVQVAAPKGTEQAAIDFYAGILGMDSIEKPASLKGRGGAWFEFGSYQLHVGIEEPFSPAKKAHPAFRVKGFEQLQRHLTASGIEVKNDDSIPGVTRFFISDPFGNRLEFLDTIL</sequence>
<dbReference type="SUPFAM" id="SSF54593">
    <property type="entry name" value="Glyoxalase/Bleomycin resistance protein/Dihydroxybiphenyl dioxygenase"/>
    <property type="match status" value="1"/>
</dbReference>
<proteinExistence type="predicted"/>
<protein>
    <submittedName>
        <fullName evidence="2">VOC family protein</fullName>
    </submittedName>
</protein>
<dbReference type="Pfam" id="PF00903">
    <property type="entry name" value="Glyoxalase"/>
    <property type="match status" value="1"/>
</dbReference>
<dbReference type="RefSeq" id="WP_301723500.1">
    <property type="nucleotide sequence ID" value="NZ_JAUJWV010000001.1"/>
</dbReference>
<gene>
    <name evidence="2" type="ORF">QWY14_09005</name>
</gene>
<organism evidence="2 3">
    <name type="scientific">Planococcus shixiaomingii</name>
    <dbReference type="NCBI Taxonomy" id="3058393"/>
    <lineage>
        <taxon>Bacteria</taxon>
        <taxon>Bacillati</taxon>
        <taxon>Bacillota</taxon>
        <taxon>Bacilli</taxon>
        <taxon>Bacillales</taxon>
        <taxon>Caryophanaceae</taxon>
        <taxon>Planococcus</taxon>
    </lineage>
</organism>
<evidence type="ECO:0000313" key="2">
    <source>
        <dbReference type="EMBL" id="MDN7241934.1"/>
    </source>
</evidence>
<dbReference type="InterPro" id="IPR004360">
    <property type="entry name" value="Glyas_Fos-R_dOase_dom"/>
</dbReference>
<dbReference type="Proteomes" id="UP001172055">
    <property type="component" value="Unassembled WGS sequence"/>
</dbReference>
<dbReference type="EMBL" id="JAUJWV010000001">
    <property type="protein sequence ID" value="MDN7241934.1"/>
    <property type="molecule type" value="Genomic_DNA"/>
</dbReference>
<evidence type="ECO:0000313" key="3">
    <source>
        <dbReference type="Proteomes" id="UP001172055"/>
    </source>
</evidence>
<dbReference type="PROSITE" id="PS51819">
    <property type="entry name" value="VOC"/>
    <property type="match status" value="1"/>
</dbReference>
<dbReference type="Gene3D" id="3.10.180.10">
    <property type="entry name" value="2,3-Dihydroxybiphenyl 1,2-Dioxygenase, domain 1"/>
    <property type="match status" value="1"/>
</dbReference>
<dbReference type="PANTHER" id="PTHR39175">
    <property type="entry name" value="FAMILY PROTEIN, PUTATIVE (AFU_ORTHOLOGUE AFUA_3G15060)-RELATED"/>
    <property type="match status" value="1"/>
</dbReference>
<reference evidence="2 3" key="1">
    <citation type="submission" date="2023-06" db="EMBL/GenBank/DDBJ databases">
        <title>Novel species in genus Planococcus.</title>
        <authorList>
            <person name="Ning S."/>
        </authorList>
    </citation>
    <scope>NUCLEOTIDE SEQUENCE [LARGE SCALE GENOMIC DNA]</scope>
    <source>
        <strain evidence="2 3">N028</strain>
    </source>
</reference>
<comment type="caution">
    <text evidence="2">The sequence shown here is derived from an EMBL/GenBank/DDBJ whole genome shotgun (WGS) entry which is preliminary data.</text>
</comment>